<dbReference type="EMBL" id="JAQGFR010000002">
    <property type="protein sequence ID" value="MEB8512436.1"/>
    <property type="molecule type" value="Genomic_DNA"/>
</dbReference>
<evidence type="ECO:0000313" key="2">
    <source>
        <dbReference type="EMBL" id="MEB8512436.1"/>
    </source>
</evidence>
<keyword evidence="1" id="KW-1133">Transmembrane helix</keyword>
<evidence type="ECO:0000256" key="1">
    <source>
        <dbReference type="SAM" id="Phobius"/>
    </source>
</evidence>
<organism evidence="2 3">
    <name type="scientific">Acidithiobacillus ferriphilus</name>
    <dbReference type="NCBI Taxonomy" id="1689834"/>
    <lineage>
        <taxon>Bacteria</taxon>
        <taxon>Pseudomonadati</taxon>
        <taxon>Pseudomonadota</taxon>
        <taxon>Acidithiobacillia</taxon>
        <taxon>Acidithiobacillales</taxon>
        <taxon>Acidithiobacillaceae</taxon>
        <taxon>Acidithiobacillus</taxon>
    </lineage>
</organism>
<name>A0ABU6FNR2_9PROT</name>
<accession>A0ABU6FNR2</accession>
<gene>
    <name evidence="2" type="ORF">OW717_00080</name>
</gene>
<dbReference type="RefSeq" id="WP_155735249.1">
    <property type="nucleotide sequence ID" value="NZ_JAAZTY010000116.1"/>
</dbReference>
<comment type="caution">
    <text evidence="2">The sequence shown here is derived from an EMBL/GenBank/DDBJ whole genome shotgun (WGS) entry which is preliminary data.</text>
</comment>
<keyword evidence="3" id="KW-1185">Reference proteome</keyword>
<evidence type="ECO:0000313" key="3">
    <source>
        <dbReference type="Proteomes" id="UP001308776"/>
    </source>
</evidence>
<keyword evidence="1" id="KW-0812">Transmembrane</keyword>
<feature type="transmembrane region" description="Helical" evidence="1">
    <location>
        <begin position="12"/>
        <end position="35"/>
    </location>
</feature>
<dbReference type="Proteomes" id="UP001308776">
    <property type="component" value="Unassembled WGS sequence"/>
</dbReference>
<sequence>MWHNAIPWMIEIAAVLSVVVAHWADFAIIMTLLLVNAGDVPIMAIATDNTWLDPKPVH</sequence>
<keyword evidence="1" id="KW-0472">Membrane</keyword>
<proteinExistence type="predicted"/>
<reference evidence="2 3" key="1">
    <citation type="submission" date="2022-11" db="EMBL/GenBank/DDBJ databases">
        <title>Comparative genomics analysis of Acidithiobacillus ferriphilus.</title>
        <authorList>
            <person name="Ma L."/>
        </authorList>
    </citation>
    <scope>NUCLEOTIDE SEQUENCE [LARGE SCALE GENOMIC DNA]</scope>
    <source>
        <strain evidence="2 3">DY15</strain>
    </source>
</reference>
<protein>
    <submittedName>
        <fullName evidence="2">Uncharacterized protein</fullName>
    </submittedName>
</protein>